<name>A0A640KNN7_LEITA</name>
<feature type="compositionally biased region" description="Polar residues" evidence="2">
    <location>
        <begin position="115"/>
        <end position="124"/>
    </location>
</feature>
<feature type="region of interest" description="Disordered" evidence="2">
    <location>
        <begin position="217"/>
        <end position="277"/>
    </location>
</feature>
<evidence type="ECO:0000256" key="1">
    <source>
        <dbReference type="SAM" id="Coils"/>
    </source>
</evidence>
<protein>
    <submittedName>
        <fullName evidence="3">Uncharacterized protein</fullName>
    </submittedName>
</protein>
<feature type="region of interest" description="Disordered" evidence="2">
    <location>
        <begin position="370"/>
        <end position="421"/>
    </location>
</feature>
<feature type="region of interest" description="Disordered" evidence="2">
    <location>
        <begin position="97"/>
        <end position="203"/>
    </location>
</feature>
<feature type="coiled-coil region" evidence="1">
    <location>
        <begin position="597"/>
        <end position="687"/>
    </location>
</feature>
<organism evidence="3 4">
    <name type="scientific">Leishmania tarentolae</name>
    <name type="common">Sauroleishmania tarentolae</name>
    <dbReference type="NCBI Taxonomy" id="5689"/>
    <lineage>
        <taxon>Eukaryota</taxon>
        <taxon>Discoba</taxon>
        <taxon>Euglenozoa</taxon>
        <taxon>Kinetoplastea</taxon>
        <taxon>Metakinetoplastina</taxon>
        <taxon>Trypanosomatida</taxon>
        <taxon>Trypanosomatidae</taxon>
        <taxon>Leishmaniinae</taxon>
        <taxon>Leishmania</taxon>
        <taxon>lizard Leishmania</taxon>
    </lineage>
</organism>
<keyword evidence="4" id="KW-1185">Reference proteome</keyword>
<gene>
    <name evidence="3" type="ORF">LtaPh_3005600</name>
</gene>
<dbReference type="EMBL" id="BLBS01000042">
    <property type="protein sequence ID" value="GET90634.1"/>
    <property type="molecule type" value="Genomic_DNA"/>
</dbReference>
<feature type="compositionally biased region" description="Low complexity" evidence="2">
    <location>
        <begin position="132"/>
        <end position="144"/>
    </location>
</feature>
<dbReference type="OrthoDB" id="252783at2759"/>
<sequence length="718" mass="78001">MNTMSDAIQRSEQQRRIQQLHERLEMYNIADSHENPTSNSDNSVGFAGTGGLQTGGGDKAPVTKPSRAAPMFNLLDPQPTSAPASNAFFASSFLHRADDAGSPSSTFGPQRDNGSRSGTTTAPSATEIAEVSRASPAPQQRPQPKMSSPAPAPQLARNLAQEFVGSAASPTHASPARTASHPSVMTSGVAASPVAPERPSIPAAYPGCVAEAAAAATEANTGSPRRSSDAVNYYESSKSDGSEGDEYEVEELEYVEDEEDYDDDEEDADEHRSGRASVTLEDVLRRLHRARSGSLDHATTLSPVEKTMATAPALSPLARGASLKSATRAAAAVPRVTSTAPATNSTGTTHPFLQQAAEVYRQRHLYKVTQEQLQQHHSPFNTGRAWSTDEETSLTDTSTSEPTEELDNASESRSASGLFSASAASEEQLTAANATTAVRSSDSVAAALQPLADAATSTRTALDEANAENVLPSSALCFDQLEIAYRRLLILQQGAKYASELAGPECFPRPLPRQEDALTLAEQRDMFVKRDTEMRAAPPAGASLEDLRQRESAAIERTLGLLRARFDAAIKSLKPVADREALVEGKRQLLKQRELHIAKQREARLIVEREVAAAEKRLMERSEQLRKRDEDYNARLQQHDQQQKTAQEQIGEVEQLSKQVSSWLAILEERDRRLAGKEKRLQRVQADLLKRTEDIIVWKRATQRIKQIPPPPSPPQIT</sequence>
<evidence type="ECO:0000313" key="3">
    <source>
        <dbReference type="EMBL" id="GET90634.1"/>
    </source>
</evidence>
<dbReference type="VEuPathDB" id="TriTrypDB:LtaPh_3005600"/>
<feature type="compositionally biased region" description="Polar residues" evidence="2">
    <location>
        <begin position="370"/>
        <end position="385"/>
    </location>
</feature>
<evidence type="ECO:0000256" key="2">
    <source>
        <dbReference type="SAM" id="MobiDB-lite"/>
    </source>
</evidence>
<keyword evidence="1" id="KW-0175">Coiled coil</keyword>
<feature type="region of interest" description="Disordered" evidence="2">
    <location>
        <begin position="27"/>
        <end position="85"/>
    </location>
</feature>
<accession>A0A640KNN7</accession>
<comment type="caution">
    <text evidence="3">The sequence shown here is derived from an EMBL/GenBank/DDBJ whole genome shotgun (WGS) entry which is preliminary data.</text>
</comment>
<proteinExistence type="predicted"/>
<feature type="compositionally biased region" description="Gly residues" evidence="2">
    <location>
        <begin position="47"/>
        <end position="58"/>
    </location>
</feature>
<reference evidence="3" key="1">
    <citation type="submission" date="2019-11" db="EMBL/GenBank/DDBJ databases">
        <title>Leishmania tarentolae CDS.</title>
        <authorList>
            <person name="Goto Y."/>
            <person name="Yamagishi J."/>
        </authorList>
    </citation>
    <scope>NUCLEOTIDE SEQUENCE [LARGE SCALE GENOMIC DNA]</scope>
    <source>
        <strain evidence="3">Parrot Tar II</strain>
    </source>
</reference>
<feature type="compositionally biased region" description="Acidic residues" evidence="2">
    <location>
        <begin position="242"/>
        <end position="268"/>
    </location>
</feature>
<feature type="compositionally biased region" description="Low complexity" evidence="2">
    <location>
        <begin position="409"/>
        <end position="421"/>
    </location>
</feature>
<dbReference type="AlphaFoldDB" id="A0A640KNN7"/>
<evidence type="ECO:0000313" key="4">
    <source>
        <dbReference type="Proteomes" id="UP000419144"/>
    </source>
</evidence>
<dbReference type="Proteomes" id="UP000419144">
    <property type="component" value="Unassembled WGS sequence"/>
</dbReference>